<dbReference type="Proteomes" id="UP000267408">
    <property type="component" value="Unassembled WGS sequence"/>
</dbReference>
<evidence type="ECO:0000256" key="1">
    <source>
        <dbReference type="SAM" id="SignalP"/>
    </source>
</evidence>
<reference evidence="2 3" key="1">
    <citation type="submission" date="2018-11" db="EMBL/GenBank/DDBJ databases">
        <title>Sequencing the genomes of 1000 actinobacteria strains.</title>
        <authorList>
            <person name="Klenk H.-P."/>
        </authorList>
    </citation>
    <scope>NUCLEOTIDE SEQUENCE [LARGE SCALE GENOMIC DNA]</scope>
    <source>
        <strain evidence="2 3">DSM 44780</strain>
    </source>
</reference>
<proteinExistence type="predicted"/>
<dbReference type="AlphaFoldDB" id="A0A8G1UKE6"/>
<sequence length="162" mass="16038">MKRTRLAATAAAAAVLAATAATTASADSPSPAATATATATATAHGTPGTGQVIPYPGPDGLIWIPEWIGDGGAVTGGANPAGLPVTVTLACLTTDAPAEARVTFTAQYGDPTPVTFTTPCLPGTTTTATTTVAPEQGRSFYVGVQTSTPDVHWGLTVTQPES</sequence>
<name>A0A8G1UKE6_9ACTN</name>
<gene>
    <name evidence="2" type="ORF">EDD39_3882</name>
</gene>
<evidence type="ECO:0000313" key="2">
    <source>
        <dbReference type="EMBL" id="ROR45640.1"/>
    </source>
</evidence>
<comment type="caution">
    <text evidence="2">The sequence shown here is derived from an EMBL/GenBank/DDBJ whole genome shotgun (WGS) entry which is preliminary data.</text>
</comment>
<organism evidence="2 3">
    <name type="scientific">Kitasatospora cineracea</name>
    <dbReference type="NCBI Taxonomy" id="88074"/>
    <lineage>
        <taxon>Bacteria</taxon>
        <taxon>Bacillati</taxon>
        <taxon>Actinomycetota</taxon>
        <taxon>Actinomycetes</taxon>
        <taxon>Kitasatosporales</taxon>
        <taxon>Streptomycetaceae</taxon>
        <taxon>Kitasatospora</taxon>
    </lineage>
</organism>
<accession>A0A8G1UKE6</accession>
<evidence type="ECO:0008006" key="4">
    <source>
        <dbReference type="Google" id="ProtNLM"/>
    </source>
</evidence>
<dbReference type="RefSeq" id="WP_162870063.1">
    <property type="nucleotide sequence ID" value="NZ_RJVJ01000001.1"/>
</dbReference>
<feature type="chain" id="PRO_5034447383" description="Ig-like domain-containing protein" evidence="1">
    <location>
        <begin position="27"/>
        <end position="162"/>
    </location>
</feature>
<keyword evidence="1" id="KW-0732">Signal</keyword>
<dbReference type="EMBL" id="RJVJ01000001">
    <property type="protein sequence ID" value="ROR45640.1"/>
    <property type="molecule type" value="Genomic_DNA"/>
</dbReference>
<evidence type="ECO:0000313" key="3">
    <source>
        <dbReference type="Proteomes" id="UP000267408"/>
    </source>
</evidence>
<protein>
    <recommendedName>
        <fullName evidence="4">Ig-like domain-containing protein</fullName>
    </recommendedName>
</protein>
<feature type="signal peptide" evidence="1">
    <location>
        <begin position="1"/>
        <end position="26"/>
    </location>
</feature>